<dbReference type="KEGG" id="acan:ACA1_295940"/>
<evidence type="ECO:0000259" key="9">
    <source>
        <dbReference type="PROSITE" id="PS51758"/>
    </source>
</evidence>
<keyword evidence="4 8" id="KW-1133">Transmembrane helix</keyword>
<dbReference type="GeneID" id="14926566"/>
<feature type="domain" description="Letm1 RBD" evidence="9">
    <location>
        <begin position="104"/>
        <end position="305"/>
    </location>
</feature>
<evidence type="ECO:0000256" key="2">
    <source>
        <dbReference type="ARBA" id="ARBA00022692"/>
    </source>
</evidence>
<keyword evidence="11" id="KW-1185">Reference proteome</keyword>
<dbReference type="InterPro" id="IPR044202">
    <property type="entry name" value="LETM1/MDM38-like"/>
</dbReference>
<evidence type="ECO:0000313" key="10">
    <source>
        <dbReference type="EMBL" id="ELR25507.1"/>
    </source>
</evidence>
<dbReference type="AlphaFoldDB" id="L8HJX5"/>
<dbReference type="Proteomes" id="UP000011083">
    <property type="component" value="Unassembled WGS sequence"/>
</dbReference>
<organism evidence="10 11">
    <name type="scientific">Acanthamoeba castellanii (strain ATCC 30010 / Neff)</name>
    <dbReference type="NCBI Taxonomy" id="1257118"/>
    <lineage>
        <taxon>Eukaryota</taxon>
        <taxon>Amoebozoa</taxon>
        <taxon>Discosea</taxon>
        <taxon>Longamoebia</taxon>
        <taxon>Centramoebida</taxon>
        <taxon>Acanthamoebidae</taxon>
        <taxon>Acanthamoeba</taxon>
    </lineage>
</organism>
<evidence type="ECO:0000256" key="1">
    <source>
        <dbReference type="ARBA" id="ARBA00004434"/>
    </source>
</evidence>
<accession>L8HJX5</accession>
<evidence type="ECO:0000256" key="4">
    <source>
        <dbReference type="ARBA" id="ARBA00022989"/>
    </source>
</evidence>
<keyword evidence="2 8" id="KW-0812">Transmembrane</keyword>
<reference evidence="10 11" key="1">
    <citation type="journal article" date="2013" name="Genome Biol.">
        <title>Genome of Acanthamoeba castellanii highlights extensive lateral gene transfer and early evolution of tyrosine kinase signaling.</title>
        <authorList>
            <person name="Clarke M."/>
            <person name="Lohan A.J."/>
            <person name="Liu B."/>
            <person name="Lagkouvardos I."/>
            <person name="Roy S."/>
            <person name="Zafar N."/>
            <person name="Bertelli C."/>
            <person name="Schilde C."/>
            <person name="Kianianmomeni A."/>
            <person name="Burglin T.R."/>
            <person name="Frech C."/>
            <person name="Turcotte B."/>
            <person name="Kopec K.O."/>
            <person name="Synnott J.M."/>
            <person name="Choo C."/>
            <person name="Paponov I."/>
            <person name="Finkler A."/>
            <person name="Soon Heng Tan C."/>
            <person name="Hutchins A.P."/>
            <person name="Weinmeier T."/>
            <person name="Rattei T."/>
            <person name="Chu J.S."/>
            <person name="Gimenez G."/>
            <person name="Irimia M."/>
            <person name="Rigden D.J."/>
            <person name="Fitzpatrick D.A."/>
            <person name="Lorenzo-Morales J."/>
            <person name="Bateman A."/>
            <person name="Chiu C.H."/>
            <person name="Tang P."/>
            <person name="Hegemann P."/>
            <person name="Fromm H."/>
            <person name="Raoult D."/>
            <person name="Greub G."/>
            <person name="Miranda-Saavedra D."/>
            <person name="Chen N."/>
            <person name="Nash P."/>
            <person name="Ginger M.L."/>
            <person name="Horn M."/>
            <person name="Schaap P."/>
            <person name="Caler L."/>
            <person name="Loftus B."/>
        </authorList>
    </citation>
    <scope>NUCLEOTIDE SEQUENCE [LARGE SCALE GENOMIC DNA]</scope>
    <source>
        <strain evidence="10 11">Neff</strain>
    </source>
</reference>
<dbReference type="EMBL" id="KB007805">
    <property type="protein sequence ID" value="ELR25507.1"/>
    <property type="molecule type" value="Genomic_DNA"/>
</dbReference>
<feature type="transmembrane region" description="Helical" evidence="8">
    <location>
        <begin position="60"/>
        <end position="84"/>
    </location>
</feature>
<keyword evidence="6 8" id="KW-0472">Membrane</keyword>
<proteinExistence type="predicted"/>
<dbReference type="PANTHER" id="PTHR14009:SF1">
    <property type="entry name" value="MITOCHONDRIAL PROTON_CALCIUM EXCHANGER PROTEIN"/>
    <property type="match status" value="1"/>
</dbReference>
<evidence type="ECO:0000313" key="11">
    <source>
        <dbReference type="Proteomes" id="UP000011083"/>
    </source>
</evidence>
<dbReference type="InterPro" id="IPR033122">
    <property type="entry name" value="LETM1-like_RBD"/>
</dbReference>
<evidence type="ECO:0000256" key="8">
    <source>
        <dbReference type="SAM" id="Phobius"/>
    </source>
</evidence>
<gene>
    <name evidence="10" type="ORF">ACA1_295940</name>
</gene>
<sequence>MWAQYWGGTRQLWVDAGAARALRRRVRESMASGGVAADGSVALSRRETRFVRRVADDVRALVPFLAFFMLPFSAYALPVIVRFFPGFLPSTYHSSSYRVAQMQKRQKVKVEAARQLRDALSERLLATEGPSARERDLLLDFIHRAAAGEAIPLTQLRPLDRYFATHLKLLDLEPRRSSGASLGSWLGSTLWLCPAELRALCTFYGLSALPLPTFDHCANQLILHASRIQHDDKLLVQEGDRWPTELTDEELLEACDERGLPTDVTERDRLVAQINQWLAFRRPPPPVSAELTLFAPALATNTRAK</sequence>
<dbReference type="PROSITE" id="PS51758">
    <property type="entry name" value="LETM1_RBD"/>
    <property type="match status" value="1"/>
</dbReference>
<protein>
    <submittedName>
        <fullName evidence="10">LETM1like protein</fullName>
    </submittedName>
</protein>
<dbReference type="PANTHER" id="PTHR14009">
    <property type="entry name" value="LEUCINE ZIPPER-EF-HAND CONTAINING TRANSMEMBRANE PROTEIN"/>
    <property type="match status" value="1"/>
</dbReference>
<evidence type="ECO:0000256" key="7">
    <source>
        <dbReference type="PROSITE-ProRule" id="PRU01094"/>
    </source>
</evidence>
<evidence type="ECO:0000256" key="3">
    <source>
        <dbReference type="ARBA" id="ARBA00022792"/>
    </source>
</evidence>
<dbReference type="OrthoDB" id="73691at2759"/>
<dbReference type="GO" id="GO:0043022">
    <property type="term" value="F:ribosome binding"/>
    <property type="evidence" value="ECO:0007669"/>
    <property type="project" value="InterPro"/>
</dbReference>
<dbReference type="RefSeq" id="XP_004368262.1">
    <property type="nucleotide sequence ID" value="XM_004368205.1"/>
</dbReference>
<keyword evidence="5 7" id="KW-0496">Mitochondrion</keyword>
<keyword evidence="3" id="KW-0999">Mitochondrion inner membrane</keyword>
<name>L8HJX5_ACACF</name>
<comment type="subcellular location">
    <subcellularLocation>
        <location evidence="1">Mitochondrion inner membrane</location>
        <topology evidence="1">Single-pass membrane protein</topology>
    </subcellularLocation>
</comment>
<evidence type="ECO:0000256" key="6">
    <source>
        <dbReference type="ARBA" id="ARBA00023136"/>
    </source>
</evidence>
<dbReference type="VEuPathDB" id="AmoebaDB:ACA1_295940"/>
<dbReference type="GO" id="GO:0005743">
    <property type="term" value="C:mitochondrial inner membrane"/>
    <property type="evidence" value="ECO:0007669"/>
    <property type="project" value="UniProtKB-SubCell"/>
</dbReference>
<dbReference type="Pfam" id="PF07766">
    <property type="entry name" value="LETM1_RBD"/>
    <property type="match status" value="2"/>
</dbReference>
<evidence type="ECO:0000256" key="5">
    <source>
        <dbReference type="ARBA" id="ARBA00023128"/>
    </source>
</evidence>
<dbReference type="GO" id="GO:0030003">
    <property type="term" value="P:intracellular monoatomic cation homeostasis"/>
    <property type="evidence" value="ECO:0007669"/>
    <property type="project" value="TreeGrafter"/>
</dbReference>